<organism evidence="1 2">
    <name type="scientific">Rotaria socialis</name>
    <dbReference type="NCBI Taxonomy" id="392032"/>
    <lineage>
        <taxon>Eukaryota</taxon>
        <taxon>Metazoa</taxon>
        <taxon>Spiralia</taxon>
        <taxon>Gnathifera</taxon>
        <taxon>Rotifera</taxon>
        <taxon>Eurotatoria</taxon>
        <taxon>Bdelloidea</taxon>
        <taxon>Philodinida</taxon>
        <taxon>Philodinidae</taxon>
        <taxon>Rotaria</taxon>
    </lineage>
</organism>
<protein>
    <submittedName>
        <fullName evidence="1">Uncharacterized protein</fullName>
    </submittedName>
</protein>
<dbReference type="AlphaFoldDB" id="A0A817SXN1"/>
<sequence>MLSQWQKQKQELLILSKKNHGRKRKRLQGAGVKIHYPNLDQKLLQWYRERRCFIKQPNGIIMIRKEKVSFKQLQRRGNQISIELNHEAPSSKWYGRFLRRHGLSLQKPDRHQKIPLNEVHKLVHEFHTYYEDQGHISSKRFCTLILTIFGEDNSRIGPILLFKGKGKISENEKAKYAKDIKVFFTPKAVNSRQTMDKYINYWISKIKDNKPKLFITDSSSTHLNDATLRLLRKEGVVAAVIPKGHHYYECSEEFTEKYGPRSKIKLSASQSRVLCTRLTSSAWKRTLINIDIKRAFINLGYTWTDDSLVQPRTLPGY</sequence>
<proteinExistence type="predicted"/>
<dbReference type="EMBL" id="CAJNYD010001042">
    <property type="protein sequence ID" value="CAF3312478.1"/>
    <property type="molecule type" value="Genomic_DNA"/>
</dbReference>
<name>A0A817SXN1_9BILA</name>
<evidence type="ECO:0000313" key="1">
    <source>
        <dbReference type="EMBL" id="CAF3312478.1"/>
    </source>
</evidence>
<reference evidence="1" key="1">
    <citation type="submission" date="2021-02" db="EMBL/GenBank/DDBJ databases">
        <authorList>
            <person name="Nowell W R."/>
        </authorList>
    </citation>
    <scope>NUCLEOTIDE SEQUENCE</scope>
</reference>
<comment type="caution">
    <text evidence="1">The sequence shown here is derived from an EMBL/GenBank/DDBJ whole genome shotgun (WGS) entry which is preliminary data.</text>
</comment>
<dbReference type="Proteomes" id="UP000663833">
    <property type="component" value="Unassembled WGS sequence"/>
</dbReference>
<evidence type="ECO:0000313" key="2">
    <source>
        <dbReference type="Proteomes" id="UP000663833"/>
    </source>
</evidence>
<accession>A0A817SXN1</accession>
<gene>
    <name evidence="1" type="ORF">LUA448_LOCUS9123</name>
</gene>